<dbReference type="AlphaFoldDB" id="A0A926F3L7"/>
<name>A0A926F3L7_9BACT</name>
<evidence type="ECO:0000313" key="1">
    <source>
        <dbReference type="EMBL" id="MBC8593543.1"/>
    </source>
</evidence>
<gene>
    <name evidence="1" type="ORF">H8744_09840</name>
</gene>
<dbReference type="Pfam" id="PF01289">
    <property type="entry name" value="Thiol_cytolysin"/>
    <property type="match status" value="1"/>
</dbReference>
<comment type="caution">
    <text evidence="1">The sequence shown here is derived from an EMBL/GenBank/DDBJ whole genome shotgun (WGS) entry which is preliminary data.</text>
</comment>
<sequence length="289" mass="32684">MKRTIIYITLQLVLYFCLNAQNEQQSSTRFAVKAPQEIFIGGLIKANGINKAEHQFLKVQMNPIALSYTIPLKSETIIPSYENMINAIQKRLEENNVLKPNYQFSFTIKQLDSYSQLALSFGEKIDLSTLLGISSPNLTKKTAAMLDISQSYFSIHMDNPENLSDDPSVQEQKNELVYVNSIEFGKRAILILESDYDYQDIKAALNEVITNTSTQKGNEISQKSKSIMANSIVRTLILDPLAKENITPDNPLAYLIDYINSEVSPKNFGVPIFFTAAWLKDNSVFENKF</sequence>
<proteinExistence type="predicted"/>
<dbReference type="InterPro" id="IPR001869">
    <property type="entry name" value="Thiol_cytolysin"/>
</dbReference>
<protein>
    <submittedName>
        <fullName evidence="1">Thiol-activated cytolysin family protein</fullName>
    </submittedName>
</protein>
<organism evidence="1 2">
    <name type="scientific">Jilunia laotingensis</name>
    <dbReference type="NCBI Taxonomy" id="2763675"/>
    <lineage>
        <taxon>Bacteria</taxon>
        <taxon>Pseudomonadati</taxon>
        <taxon>Bacteroidota</taxon>
        <taxon>Bacteroidia</taxon>
        <taxon>Bacteroidales</taxon>
        <taxon>Bacteroidaceae</taxon>
        <taxon>Jilunia</taxon>
    </lineage>
</organism>
<dbReference type="SUPFAM" id="SSF56978">
    <property type="entry name" value="Perfringolysin"/>
    <property type="match status" value="1"/>
</dbReference>
<dbReference type="Gene3D" id="3.90.840.10">
    <property type="entry name" value="Thiol-activated cytolysin superfamily/Thiol-activated cytolysin, alpha-beta domain"/>
    <property type="match status" value="2"/>
</dbReference>
<accession>A0A926F3L7</accession>
<evidence type="ECO:0000313" key="2">
    <source>
        <dbReference type="Proteomes" id="UP000651085"/>
    </source>
</evidence>
<dbReference type="EMBL" id="JACRTF010000001">
    <property type="protein sequence ID" value="MBC8593543.1"/>
    <property type="molecule type" value="Genomic_DNA"/>
</dbReference>
<dbReference type="RefSeq" id="WP_262434670.1">
    <property type="nucleotide sequence ID" value="NZ_JACRTF010000001.1"/>
</dbReference>
<dbReference type="Proteomes" id="UP000651085">
    <property type="component" value="Unassembled WGS sequence"/>
</dbReference>
<reference evidence="1" key="1">
    <citation type="submission" date="2020-08" db="EMBL/GenBank/DDBJ databases">
        <title>Genome public.</title>
        <authorList>
            <person name="Liu C."/>
            <person name="Sun Q."/>
        </authorList>
    </citation>
    <scope>NUCLEOTIDE SEQUENCE</scope>
    <source>
        <strain evidence="1">N12</strain>
    </source>
</reference>
<dbReference type="InterPro" id="IPR036359">
    <property type="entry name" value="Thiol_cytolysin_sf"/>
</dbReference>
<keyword evidence="2" id="KW-1185">Reference proteome</keyword>
<dbReference type="GO" id="GO:0015485">
    <property type="term" value="F:cholesterol binding"/>
    <property type="evidence" value="ECO:0007669"/>
    <property type="project" value="InterPro"/>
</dbReference>
<dbReference type="InterPro" id="IPR036363">
    <property type="entry name" value="Thiol_cytolysin_ab_sf"/>
</dbReference>